<name>A0ABN9QNY7_9DINO</name>
<proteinExistence type="predicted"/>
<gene>
    <name evidence="2" type="ORF">PCOR1329_LOCUS13067</name>
</gene>
<feature type="non-terminal residue" evidence="2">
    <location>
        <position position="1"/>
    </location>
</feature>
<evidence type="ECO:0000313" key="3">
    <source>
        <dbReference type="Proteomes" id="UP001189429"/>
    </source>
</evidence>
<feature type="compositionally biased region" description="Basic residues" evidence="1">
    <location>
        <begin position="1"/>
        <end position="12"/>
    </location>
</feature>
<protein>
    <submittedName>
        <fullName evidence="2">Uncharacterized protein</fullName>
    </submittedName>
</protein>
<evidence type="ECO:0000256" key="1">
    <source>
        <dbReference type="SAM" id="MobiDB-lite"/>
    </source>
</evidence>
<keyword evidence="3" id="KW-1185">Reference proteome</keyword>
<dbReference type="EMBL" id="CAUYUJ010003839">
    <property type="protein sequence ID" value="CAK0807080.1"/>
    <property type="molecule type" value="Genomic_DNA"/>
</dbReference>
<feature type="compositionally biased region" description="Basic and acidic residues" evidence="1">
    <location>
        <begin position="53"/>
        <end position="66"/>
    </location>
</feature>
<comment type="caution">
    <text evidence="2">The sequence shown here is derived from an EMBL/GenBank/DDBJ whole genome shotgun (WGS) entry which is preliminary data.</text>
</comment>
<feature type="region of interest" description="Disordered" evidence="1">
    <location>
        <begin position="1"/>
        <end position="116"/>
    </location>
</feature>
<accession>A0ABN9QNY7</accession>
<reference evidence="2" key="1">
    <citation type="submission" date="2023-10" db="EMBL/GenBank/DDBJ databases">
        <authorList>
            <person name="Chen Y."/>
            <person name="Shah S."/>
            <person name="Dougan E. K."/>
            <person name="Thang M."/>
            <person name="Chan C."/>
        </authorList>
    </citation>
    <scope>NUCLEOTIDE SEQUENCE [LARGE SCALE GENOMIC DNA]</scope>
</reference>
<organism evidence="2 3">
    <name type="scientific">Prorocentrum cordatum</name>
    <dbReference type="NCBI Taxonomy" id="2364126"/>
    <lineage>
        <taxon>Eukaryota</taxon>
        <taxon>Sar</taxon>
        <taxon>Alveolata</taxon>
        <taxon>Dinophyceae</taxon>
        <taxon>Prorocentrales</taxon>
        <taxon>Prorocentraceae</taxon>
        <taxon>Prorocentrum</taxon>
    </lineage>
</organism>
<dbReference type="Proteomes" id="UP001189429">
    <property type="component" value="Unassembled WGS sequence"/>
</dbReference>
<feature type="non-terminal residue" evidence="2">
    <location>
        <position position="116"/>
    </location>
</feature>
<sequence length="116" mass="12520">DLHVVRRGRRRVLPQDAGPVRRPAARHPREQHRHPVEWHGVVHMVPGAGPAAEGHEGQRGRADAAGEPRALLFEPRLRVPPARARLGRGGAPRRRAAPLGGAEPQGQDTQGPSTPS</sequence>
<evidence type="ECO:0000313" key="2">
    <source>
        <dbReference type="EMBL" id="CAK0807080.1"/>
    </source>
</evidence>
<feature type="compositionally biased region" description="Polar residues" evidence="1">
    <location>
        <begin position="106"/>
        <end position="116"/>
    </location>
</feature>
<feature type="compositionally biased region" description="Basic residues" evidence="1">
    <location>
        <begin position="23"/>
        <end position="32"/>
    </location>
</feature>